<dbReference type="GeneID" id="62497500"/>
<dbReference type="AlphaFoldDB" id="A0A150KKB6"/>
<dbReference type="Proteomes" id="UP000595512">
    <property type="component" value="Chromosome"/>
</dbReference>
<dbReference type="PROSITE" id="PS50987">
    <property type="entry name" value="HTH_ARSR_2"/>
    <property type="match status" value="1"/>
</dbReference>
<protein>
    <submittedName>
        <fullName evidence="4">Winged helix-turn-helix transcriptional regulator</fullName>
    </submittedName>
</protein>
<dbReference type="PRINTS" id="PR00778">
    <property type="entry name" value="HTHARSR"/>
</dbReference>
<name>A0A150KKB6_9BACI</name>
<dbReference type="Gene3D" id="1.10.10.10">
    <property type="entry name" value="Winged helix-like DNA-binding domain superfamily/Winged helix DNA-binding domain"/>
    <property type="match status" value="1"/>
</dbReference>
<dbReference type="RefSeq" id="WP_066235998.1">
    <property type="nucleotide sequence ID" value="NZ_CP066701.1"/>
</dbReference>
<keyword evidence="1" id="KW-0238">DNA-binding</keyword>
<dbReference type="EMBL" id="LQYN01000169">
    <property type="protein sequence ID" value="KYC84239.1"/>
    <property type="molecule type" value="Genomic_DNA"/>
</dbReference>
<evidence type="ECO:0000313" key="4">
    <source>
        <dbReference type="EMBL" id="QQX26152.1"/>
    </source>
</evidence>
<dbReference type="CDD" id="cd00090">
    <property type="entry name" value="HTH_ARSR"/>
    <property type="match status" value="1"/>
</dbReference>
<dbReference type="EMBL" id="CP066701">
    <property type="protein sequence ID" value="QQX26152.1"/>
    <property type="molecule type" value="Genomic_DNA"/>
</dbReference>
<dbReference type="InterPro" id="IPR036390">
    <property type="entry name" value="WH_DNA-bd_sf"/>
</dbReference>
<reference evidence="4 6" key="2">
    <citation type="submission" date="2020-12" db="EMBL/GenBank/DDBJ databases">
        <title>Taxonomic evaluation of the Bacillus sporothermodurans group of bacteria based on whole genome sequences.</title>
        <authorList>
            <person name="Fiedler G."/>
            <person name="Herbstmann A.-D."/>
            <person name="Doll E."/>
            <person name="Wenning M."/>
            <person name="Brinks E."/>
            <person name="Kabisch J."/>
            <person name="Breitenwieser F."/>
            <person name="Lappann M."/>
            <person name="Boehnlein C."/>
            <person name="Franz C."/>
        </authorList>
    </citation>
    <scope>NUCLEOTIDE SEQUENCE [LARGE SCALE GENOMIC DNA]</scope>
    <source>
        <strain evidence="4 6">DSM 10599</strain>
    </source>
</reference>
<dbReference type="GO" id="GO:0003677">
    <property type="term" value="F:DNA binding"/>
    <property type="evidence" value="ECO:0007669"/>
    <property type="project" value="UniProtKB-KW"/>
</dbReference>
<organism evidence="3 5">
    <name type="scientific">Heyndrickxia sporothermodurans</name>
    <dbReference type="NCBI Taxonomy" id="46224"/>
    <lineage>
        <taxon>Bacteria</taxon>
        <taxon>Bacillati</taxon>
        <taxon>Bacillota</taxon>
        <taxon>Bacilli</taxon>
        <taxon>Bacillales</taxon>
        <taxon>Bacillaceae</taxon>
        <taxon>Heyndrickxia</taxon>
    </lineage>
</organism>
<sequence length="110" mass="12919">MQYSESKHDVFQAIADPTRRRLLQLLSEKEMSIASITKCFSISRTAINKHLKVLSDAGLVTSKRIGRETRYRLKPEPLTELKQWLSIFDKYWTSKLLDLKEYIESNDEKL</sequence>
<dbReference type="PANTHER" id="PTHR38600">
    <property type="entry name" value="TRANSCRIPTIONAL REGULATORY PROTEIN"/>
    <property type="match status" value="1"/>
</dbReference>
<dbReference type="KEGG" id="hspo:JGZ69_04305"/>
<evidence type="ECO:0000259" key="2">
    <source>
        <dbReference type="PROSITE" id="PS50987"/>
    </source>
</evidence>
<dbReference type="InterPro" id="IPR011991">
    <property type="entry name" value="ArsR-like_HTH"/>
</dbReference>
<dbReference type="PANTHER" id="PTHR38600:SF1">
    <property type="entry name" value="TRANSCRIPTIONAL REGULATORY PROTEIN"/>
    <property type="match status" value="1"/>
</dbReference>
<dbReference type="PATRIC" id="fig|46224.3.peg.2113"/>
<dbReference type="Pfam" id="PF12840">
    <property type="entry name" value="HTH_20"/>
    <property type="match status" value="1"/>
</dbReference>
<evidence type="ECO:0000256" key="1">
    <source>
        <dbReference type="ARBA" id="ARBA00023125"/>
    </source>
</evidence>
<evidence type="ECO:0000313" key="6">
    <source>
        <dbReference type="Proteomes" id="UP000595512"/>
    </source>
</evidence>
<dbReference type="OrthoDB" id="9799175at2"/>
<gene>
    <name evidence="3" type="ORF">B4102_0970</name>
    <name evidence="4" type="ORF">JGZ69_04305</name>
</gene>
<evidence type="ECO:0000313" key="5">
    <source>
        <dbReference type="Proteomes" id="UP000075666"/>
    </source>
</evidence>
<dbReference type="GO" id="GO:0003700">
    <property type="term" value="F:DNA-binding transcription factor activity"/>
    <property type="evidence" value="ECO:0007669"/>
    <property type="project" value="InterPro"/>
</dbReference>
<feature type="domain" description="HTH arsR-type" evidence="2">
    <location>
        <begin position="1"/>
        <end position="93"/>
    </location>
</feature>
<reference evidence="3 5" key="1">
    <citation type="submission" date="2016-01" db="EMBL/GenBank/DDBJ databases">
        <title>Genome Sequences of Twelve Sporeforming Bacillus Species Isolated from Foods.</title>
        <authorList>
            <person name="Berendsen E.M."/>
            <person name="Wells-Bennik M.H."/>
            <person name="Krawcyk A.O."/>
            <person name="De Jong A."/>
            <person name="Holsappel S."/>
            <person name="Eijlander R.T."/>
            <person name="Kuipers O.P."/>
        </authorList>
    </citation>
    <scope>NUCLEOTIDE SEQUENCE [LARGE SCALE GENOMIC DNA]</scope>
    <source>
        <strain evidence="3 5">B4102</strain>
    </source>
</reference>
<dbReference type="InterPro" id="IPR001845">
    <property type="entry name" value="HTH_ArsR_DNA-bd_dom"/>
</dbReference>
<dbReference type="NCBIfam" id="NF033788">
    <property type="entry name" value="HTH_metalloreg"/>
    <property type="match status" value="1"/>
</dbReference>
<keyword evidence="5" id="KW-1185">Reference proteome</keyword>
<accession>A0A150KKB6</accession>
<dbReference type="SUPFAM" id="SSF46785">
    <property type="entry name" value="Winged helix' DNA-binding domain"/>
    <property type="match status" value="1"/>
</dbReference>
<dbReference type="SMART" id="SM00418">
    <property type="entry name" value="HTH_ARSR"/>
    <property type="match status" value="1"/>
</dbReference>
<proteinExistence type="predicted"/>
<evidence type="ECO:0000313" key="3">
    <source>
        <dbReference type="EMBL" id="KYC84239.1"/>
    </source>
</evidence>
<dbReference type="InterPro" id="IPR036388">
    <property type="entry name" value="WH-like_DNA-bd_sf"/>
</dbReference>
<dbReference type="STRING" id="46224.B4102_0970"/>
<dbReference type="Proteomes" id="UP000075666">
    <property type="component" value="Unassembled WGS sequence"/>
</dbReference>